<dbReference type="STRING" id="1086013.SAMN05421774_10344"/>
<dbReference type="NCBIfam" id="TIGR00369">
    <property type="entry name" value="unchar_dom_1"/>
    <property type="match status" value="1"/>
</dbReference>
<accession>A0A1N7N1T5</accession>
<sequence>MPEPAHPTTGAHPDDTGESDLLIVEPDYPFQQHMGFRMLGWKEGWSRFELPLGTHLLNRHGIPHGGVYATMLDTVMGYSGSYTGDLARRRRAMTLSLNTCFLSRPTGQVILAEGWRTGGGRSTFFAEGRVLDEDGTVLATGTAVFRYRSEVQE</sequence>
<dbReference type="InterPro" id="IPR029069">
    <property type="entry name" value="HotDog_dom_sf"/>
</dbReference>
<dbReference type="EMBL" id="FTOT01000003">
    <property type="protein sequence ID" value="SIS92151.1"/>
    <property type="molecule type" value="Genomic_DNA"/>
</dbReference>
<dbReference type="InterPro" id="IPR003736">
    <property type="entry name" value="PAAI_dom"/>
</dbReference>
<dbReference type="Proteomes" id="UP000186141">
    <property type="component" value="Unassembled WGS sequence"/>
</dbReference>
<protein>
    <submittedName>
        <fullName evidence="3">Uncharacterized domain 1-containing protein</fullName>
    </submittedName>
</protein>
<evidence type="ECO:0000313" key="4">
    <source>
        <dbReference type="Proteomes" id="UP000186141"/>
    </source>
</evidence>
<evidence type="ECO:0000256" key="1">
    <source>
        <dbReference type="ARBA" id="ARBA00022801"/>
    </source>
</evidence>
<dbReference type="OrthoDB" id="3477511at2"/>
<gene>
    <name evidence="3" type="ORF">SAMN05421774_10344</name>
</gene>
<organism evidence="3 4">
    <name type="scientific">Gemmobacter megaterium</name>
    <dbReference type="NCBI Taxonomy" id="1086013"/>
    <lineage>
        <taxon>Bacteria</taxon>
        <taxon>Pseudomonadati</taxon>
        <taxon>Pseudomonadota</taxon>
        <taxon>Alphaproteobacteria</taxon>
        <taxon>Rhodobacterales</taxon>
        <taxon>Paracoccaceae</taxon>
        <taxon>Gemmobacter</taxon>
    </lineage>
</organism>
<dbReference type="Pfam" id="PF03061">
    <property type="entry name" value="4HBT"/>
    <property type="match status" value="1"/>
</dbReference>
<keyword evidence="4" id="KW-1185">Reference proteome</keyword>
<dbReference type="AlphaFoldDB" id="A0A1N7N1T5"/>
<evidence type="ECO:0000313" key="3">
    <source>
        <dbReference type="EMBL" id="SIS92151.1"/>
    </source>
</evidence>
<name>A0A1N7N1T5_9RHOB</name>
<dbReference type="SUPFAM" id="SSF54637">
    <property type="entry name" value="Thioesterase/thiol ester dehydrase-isomerase"/>
    <property type="match status" value="1"/>
</dbReference>
<dbReference type="Gene3D" id="3.10.129.10">
    <property type="entry name" value="Hotdog Thioesterase"/>
    <property type="match status" value="1"/>
</dbReference>
<dbReference type="GO" id="GO:0016289">
    <property type="term" value="F:acyl-CoA hydrolase activity"/>
    <property type="evidence" value="ECO:0007669"/>
    <property type="project" value="UniProtKB-ARBA"/>
</dbReference>
<proteinExistence type="predicted"/>
<keyword evidence="1" id="KW-0378">Hydrolase</keyword>
<dbReference type="CDD" id="cd03443">
    <property type="entry name" value="PaaI_thioesterase"/>
    <property type="match status" value="1"/>
</dbReference>
<dbReference type="RefSeq" id="WP_083701188.1">
    <property type="nucleotide sequence ID" value="NZ_BMEH01000003.1"/>
</dbReference>
<evidence type="ECO:0000259" key="2">
    <source>
        <dbReference type="Pfam" id="PF03061"/>
    </source>
</evidence>
<reference evidence="3 4" key="1">
    <citation type="submission" date="2017-01" db="EMBL/GenBank/DDBJ databases">
        <authorList>
            <person name="Mah S.A."/>
            <person name="Swanson W.J."/>
            <person name="Moy G.W."/>
            <person name="Vacquier V.D."/>
        </authorList>
    </citation>
    <scope>NUCLEOTIDE SEQUENCE [LARGE SCALE GENOMIC DNA]</scope>
    <source>
        <strain evidence="3 4">DSM 26375</strain>
    </source>
</reference>
<dbReference type="InterPro" id="IPR006683">
    <property type="entry name" value="Thioestr_dom"/>
</dbReference>
<feature type="domain" description="Thioesterase" evidence="2">
    <location>
        <begin position="60"/>
        <end position="138"/>
    </location>
</feature>